<proteinExistence type="predicted"/>
<protein>
    <recommendedName>
        <fullName evidence="3">DUF4283 domain-containing protein</fullName>
    </recommendedName>
</protein>
<accession>A0A803P383</accession>
<evidence type="ECO:0000313" key="1">
    <source>
        <dbReference type="EnsemblPlants" id="cds.evm.model.02.928"/>
    </source>
</evidence>
<dbReference type="Proteomes" id="UP000596661">
    <property type="component" value="Chromosome 2"/>
</dbReference>
<sequence length="124" mass="14409">MECDKDQEQVQDTAKTHWESFSKEYLAYRDPKLSFLEPLVKDGIKIAQVDIEEVKEQAVARMTMGLVIIKFSDEATRGHVLEVGVIQFDQKHVIVRPWTTDLNTVKLVRSIPLWIRLHDLGLQY</sequence>
<keyword evidence="2" id="KW-1185">Reference proteome</keyword>
<name>A0A803P383_CANSA</name>
<dbReference type="Gramene" id="evm.model.02.928">
    <property type="protein sequence ID" value="cds.evm.model.02.928"/>
    <property type="gene ID" value="evm.TU.02.928"/>
</dbReference>
<dbReference type="EMBL" id="UZAU01000142">
    <property type="status" value="NOT_ANNOTATED_CDS"/>
    <property type="molecule type" value="Genomic_DNA"/>
</dbReference>
<evidence type="ECO:0000313" key="2">
    <source>
        <dbReference type="Proteomes" id="UP000596661"/>
    </source>
</evidence>
<reference evidence="1" key="1">
    <citation type="submission" date="2018-11" db="EMBL/GenBank/DDBJ databases">
        <authorList>
            <person name="Grassa J C."/>
        </authorList>
    </citation>
    <scope>NUCLEOTIDE SEQUENCE [LARGE SCALE GENOMIC DNA]</scope>
</reference>
<reference evidence="1" key="2">
    <citation type="submission" date="2021-03" db="UniProtKB">
        <authorList>
            <consortium name="EnsemblPlants"/>
        </authorList>
    </citation>
    <scope>IDENTIFICATION</scope>
</reference>
<dbReference type="EnsemblPlants" id="evm.model.02.928">
    <property type="protein sequence ID" value="cds.evm.model.02.928"/>
    <property type="gene ID" value="evm.TU.02.928"/>
</dbReference>
<dbReference type="PANTHER" id="PTHR33233:SF17">
    <property type="entry name" value="DUF4283 DOMAIN-CONTAINING PROTEIN"/>
    <property type="match status" value="1"/>
</dbReference>
<organism evidence="1 2">
    <name type="scientific">Cannabis sativa</name>
    <name type="common">Hemp</name>
    <name type="synonym">Marijuana</name>
    <dbReference type="NCBI Taxonomy" id="3483"/>
    <lineage>
        <taxon>Eukaryota</taxon>
        <taxon>Viridiplantae</taxon>
        <taxon>Streptophyta</taxon>
        <taxon>Embryophyta</taxon>
        <taxon>Tracheophyta</taxon>
        <taxon>Spermatophyta</taxon>
        <taxon>Magnoliopsida</taxon>
        <taxon>eudicotyledons</taxon>
        <taxon>Gunneridae</taxon>
        <taxon>Pentapetalae</taxon>
        <taxon>rosids</taxon>
        <taxon>fabids</taxon>
        <taxon>Rosales</taxon>
        <taxon>Cannabaceae</taxon>
        <taxon>Cannabis</taxon>
    </lineage>
</organism>
<dbReference type="PANTHER" id="PTHR33233">
    <property type="entry name" value="ENDONUCLEASE/EXONUCLEASE/PHOSPHATASE"/>
    <property type="match status" value="1"/>
</dbReference>
<evidence type="ECO:0008006" key="3">
    <source>
        <dbReference type="Google" id="ProtNLM"/>
    </source>
</evidence>
<dbReference type="AlphaFoldDB" id="A0A803P383"/>